<accession>A0A7C4EL17</accession>
<keyword evidence="11" id="KW-0066">ATP synthesis</keyword>
<evidence type="ECO:0000256" key="9">
    <source>
        <dbReference type="ARBA" id="ARBA00023121"/>
    </source>
</evidence>
<name>A0A7C4EL17_9BACT</name>
<dbReference type="GO" id="GO:0045259">
    <property type="term" value="C:proton-transporting ATP synthase complex"/>
    <property type="evidence" value="ECO:0007669"/>
    <property type="project" value="UniProtKB-KW"/>
</dbReference>
<dbReference type="GO" id="GO:0008289">
    <property type="term" value="F:lipid binding"/>
    <property type="evidence" value="ECO:0007669"/>
    <property type="project" value="UniProtKB-KW"/>
</dbReference>
<gene>
    <name evidence="11" type="primary">atpE</name>
    <name evidence="14" type="ORF">ENV75_01455</name>
</gene>
<keyword evidence="10 11" id="KW-0472">Membrane</keyword>
<evidence type="ECO:0000256" key="3">
    <source>
        <dbReference type="ARBA" id="ARBA00022448"/>
    </source>
</evidence>
<comment type="similarity">
    <text evidence="2 11">Belongs to the ATPase C chain family.</text>
</comment>
<proteinExistence type="inferred from homology"/>
<dbReference type="GO" id="GO:0005886">
    <property type="term" value="C:plasma membrane"/>
    <property type="evidence" value="ECO:0007669"/>
    <property type="project" value="UniProtKB-SubCell"/>
</dbReference>
<dbReference type="InterPro" id="IPR020537">
    <property type="entry name" value="ATP_synth_F0_csu_DDCD_BS"/>
</dbReference>
<evidence type="ECO:0000256" key="1">
    <source>
        <dbReference type="ARBA" id="ARBA00004141"/>
    </source>
</evidence>
<feature type="signal peptide" evidence="12">
    <location>
        <begin position="1"/>
        <end position="22"/>
    </location>
</feature>
<dbReference type="GO" id="GO:0046933">
    <property type="term" value="F:proton-transporting ATP synthase activity, rotational mechanism"/>
    <property type="evidence" value="ECO:0007669"/>
    <property type="project" value="UniProtKB-UniRule"/>
</dbReference>
<keyword evidence="12" id="KW-0732">Signal</keyword>
<dbReference type="EMBL" id="DTHO01000012">
    <property type="protein sequence ID" value="HGG99106.1"/>
    <property type="molecule type" value="Genomic_DNA"/>
</dbReference>
<comment type="caution">
    <text evidence="14">The sequence shown here is derived from an EMBL/GenBank/DDBJ whole genome shotgun (WGS) entry which is preliminary data.</text>
</comment>
<protein>
    <recommendedName>
        <fullName evidence="11">ATP synthase subunit c</fullName>
    </recommendedName>
    <alternativeName>
        <fullName evidence="11">ATP synthase F(0) sector subunit c</fullName>
    </alternativeName>
    <alternativeName>
        <fullName evidence="11">F-type ATPase subunit c</fullName>
        <shortName evidence="11">F-ATPase subunit c</shortName>
    </alternativeName>
    <alternativeName>
        <fullName evidence="11">Lipid-binding protein</fullName>
    </alternativeName>
</protein>
<evidence type="ECO:0000256" key="12">
    <source>
        <dbReference type="SAM" id="SignalP"/>
    </source>
</evidence>
<dbReference type="InterPro" id="IPR000454">
    <property type="entry name" value="ATP_synth_F0_csu"/>
</dbReference>
<organism evidence="14">
    <name type="scientific">Thermodesulfovibrio aggregans</name>
    <dbReference type="NCBI Taxonomy" id="86166"/>
    <lineage>
        <taxon>Bacteria</taxon>
        <taxon>Pseudomonadati</taxon>
        <taxon>Nitrospirota</taxon>
        <taxon>Thermodesulfovibrionia</taxon>
        <taxon>Thermodesulfovibrionales</taxon>
        <taxon>Thermodesulfovibrionaceae</taxon>
        <taxon>Thermodesulfovibrio</taxon>
    </lineage>
</organism>
<keyword evidence="8 11" id="KW-0406">Ion transport</keyword>
<comment type="function">
    <text evidence="11">Key component of the F(0) channel; it plays a direct role in translocation across the membrane. A homomeric c-ring of between 10-14 subunits forms the central stalk rotor element with the F(1) delta and epsilon subunits.</text>
</comment>
<evidence type="ECO:0000256" key="7">
    <source>
        <dbReference type="ARBA" id="ARBA00022989"/>
    </source>
</evidence>
<dbReference type="InterPro" id="IPR038662">
    <property type="entry name" value="ATP_synth_F0_csu_sf"/>
</dbReference>
<keyword evidence="11" id="KW-1003">Cell membrane</keyword>
<evidence type="ECO:0000256" key="4">
    <source>
        <dbReference type="ARBA" id="ARBA00022547"/>
    </source>
</evidence>
<evidence type="ECO:0000256" key="8">
    <source>
        <dbReference type="ARBA" id="ARBA00023065"/>
    </source>
</evidence>
<dbReference type="CDD" id="cd18121">
    <property type="entry name" value="ATP-synt_Fo_c"/>
    <property type="match status" value="1"/>
</dbReference>
<dbReference type="HAMAP" id="MF_01396">
    <property type="entry name" value="ATP_synth_c_bact"/>
    <property type="match status" value="1"/>
</dbReference>
<keyword evidence="7 11" id="KW-1133">Transmembrane helix</keyword>
<evidence type="ECO:0000256" key="2">
    <source>
        <dbReference type="ARBA" id="ARBA00006704"/>
    </source>
</evidence>
<evidence type="ECO:0000256" key="5">
    <source>
        <dbReference type="ARBA" id="ARBA00022692"/>
    </source>
</evidence>
<keyword evidence="9 11" id="KW-0446">Lipid-binding</keyword>
<feature type="transmembrane region" description="Helical" evidence="11">
    <location>
        <begin position="38"/>
        <end position="58"/>
    </location>
</feature>
<sequence>MKKFLVFVLLAGLLLSAGAVFAAEGAAPDAAKLNYYGFASLGALVGIGLAAGGGGIGMGHGLRGIMEGSARNPGVSGKLLTTFIIGLALIETLVIYTLVIVLITYYANPFVK</sequence>
<dbReference type="PROSITE" id="PS00605">
    <property type="entry name" value="ATPASE_C"/>
    <property type="match status" value="1"/>
</dbReference>
<comment type="subcellular location">
    <subcellularLocation>
        <location evidence="11">Cell membrane</location>
        <topology evidence="11">Multi-pass membrane protein</topology>
    </subcellularLocation>
    <subcellularLocation>
        <location evidence="1">Membrane</location>
        <topology evidence="1">Multi-pass membrane protein</topology>
    </subcellularLocation>
</comment>
<comment type="function">
    <text evidence="11">F(1)F(0) ATP synthase produces ATP from ADP in the presence of a proton or sodium gradient. F-type ATPases consist of two structural domains, F(1) containing the extramembraneous catalytic core and F(0) containing the membrane proton channel, linked together by a central stalk and a peripheral stalk. During catalysis, ATP synthesis in the catalytic domain of F(1) is coupled via a rotary mechanism of the central stalk subunits to proton translocation.</text>
</comment>
<dbReference type="Gene3D" id="1.20.20.10">
    <property type="entry name" value="F1F0 ATP synthase subunit C"/>
    <property type="match status" value="1"/>
</dbReference>
<reference evidence="14" key="1">
    <citation type="journal article" date="2020" name="mSystems">
        <title>Genome- and Community-Level Interaction Insights into Carbon Utilization and Element Cycling Functions of Hydrothermarchaeota in Hydrothermal Sediment.</title>
        <authorList>
            <person name="Zhou Z."/>
            <person name="Liu Y."/>
            <person name="Xu W."/>
            <person name="Pan J."/>
            <person name="Luo Z.H."/>
            <person name="Li M."/>
        </authorList>
    </citation>
    <scope>NUCLEOTIDE SEQUENCE [LARGE SCALE GENOMIC DNA]</scope>
    <source>
        <strain evidence="14">SpSt-788</strain>
    </source>
</reference>
<feature type="chain" id="PRO_5028362999" description="ATP synthase subunit c" evidence="12">
    <location>
        <begin position="23"/>
        <end position="112"/>
    </location>
</feature>
<dbReference type="PRINTS" id="PR00124">
    <property type="entry name" value="ATPASEC"/>
</dbReference>
<keyword evidence="3 11" id="KW-0813">Transport</keyword>
<evidence type="ECO:0000259" key="13">
    <source>
        <dbReference type="Pfam" id="PF00137"/>
    </source>
</evidence>
<dbReference type="InterPro" id="IPR002379">
    <property type="entry name" value="ATPase_proteolipid_c-like_dom"/>
</dbReference>
<evidence type="ECO:0000256" key="10">
    <source>
        <dbReference type="ARBA" id="ARBA00023136"/>
    </source>
</evidence>
<keyword evidence="5 11" id="KW-0812">Transmembrane</keyword>
<dbReference type="AlphaFoldDB" id="A0A7C4EL17"/>
<dbReference type="InterPro" id="IPR035921">
    <property type="entry name" value="F/V-ATP_Csub_sf"/>
</dbReference>
<evidence type="ECO:0000313" key="14">
    <source>
        <dbReference type="EMBL" id="HGG99106.1"/>
    </source>
</evidence>
<evidence type="ECO:0000256" key="11">
    <source>
        <dbReference type="HAMAP-Rule" id="MF_01396"/>
    </source>
</evidence>
<dbReference type="Pfam" id="PF00137">
    <property type="entry name" value="ATP-synt_C"/>
    <property type="match status" value="1"/>
</dbReference>
<evidence type="ECO:0000256" key="6">
    <source>
        <dbReference type="ARBA" id="ARBA00022781"/>
    </source>
</evidence>
<keyword evidence="6 11" id="KW-0375">Hydrogen ion transport</keyword>
<feature type="transmembrane region" description="Helical" evidence="11">
    <location>
        <begin position="79"/>
        <end position="107"/>
    </location>
</feature>
<feature type="domain" description="V-ATPase proteolipid subunit C-like" evidence="13">
    <location>
        <begin position="41"/>
        <end position="103"/>
    </location>
</feature>
<feature type="site" description="Reversibly protonated during proton transport" evidence="11">
    <location>
        <position position="91"/>
    </location>
</feature>
<dbReference type="GO" id="GO:0033177">
    <property type="term" value="C:proton-transporting two-sector ATPase complex, proton-transporting domain"/>
    <property type="evidence" value="ECO:0007669"/>
    <property type="project" value="InterPro"/>
</dbReference>
<keyword evidence="4 11" id="KW-0138">CF(0)</keyword>
<dbReference type="SUPFAM" id="SSF81333">
    <property type="entry name" value="F1F0 ATP synthase subunit C"/>
    <property type="match status" value="1"/>
</dbReference>